<evidence type="ECO:0000313" key="2">
    <source>
        <dbReference type="Proteomes" id="UP000186922"/>
    </source>
</evidence>
<evidence type="ECO:0000313" key="1">
    <source>
        <dbReference type="EMBL" id="GAU96507.1"/>
    </source>
</evidence>
<comment type="caution">
    <text evidence="1">The sequence shown here is derived from an EMBL/GenBank/DDBJ whole genome shotgun (WGS) entry which is preliminary data.</text>
</comment>
<sequence length="43" mass="4739">MIVLTADKMGLAPESLQLHVPKSLQMSAMLNSQKSGQPKEWTL</sequence>
<proteinExistence type="predicted"/>
<reference evidence="1 2" key="1">
    <citation type="journal article" date="2016" name="Nat. Commun.">
        <title>Extremotolerant tardigrade genome and improved radiotolerance of human cultured cells by tardigrade-unique protein.</title>
        <authorList>
            <person name="Hashimoto T."/>
            <person name="Horikawa D.D."/>
            <person name="Saito Y."/>
            <person name="Kuwahara H."/>
            <person name="Kozuka-Hata H."/>
            <person name="Shin-I T."/>
            <person name="Minakuchi Y."/>
            <person name="Ohishi K."/>
            <person name="Motoyama A."/>
            <person name="Aizu T."/>
            <person name="Enomoto A."/>
            <person name="Kondo K."/>
            <person name="Tanaka S."/>
            <person name="Hara Y."/>
            <person name="Koshikawa S."/>
            <person name="Sagara H."/>
            <person name="Miura T."/>
            <person name="Yokobori S."/>
            <person name="Miyagawa K."/>
            <person name="Suzuki Y."/>
            <person name="Kubo T."/>
            <person name="Oyama M."/>
            <person name="Kohara Y."/>
            <person name="Fujiyama A."/>
            <person name="Arakawa K."/>
            <person name="Katayama T."/>
            <person name="Toyoda A."/>
            <person name="Kunieda T."/>
        </authorList>
    </citation>
    <scope>NUCLEOTIDE SEQUENCE [LARGE SCALE GENOMIC DNA]</scope>
    <source>
        <strain evidence="1 2">YOKOZUNA-1</strain>
    </source>
</reference>
<keyword evidence="2" id="KW-1185">Reference proteome</keyword>
<dbReference type="AlphaFoldDB" id="A0A1D1V9X1"/>
<dbReference type="Proteomes" id="UP000186922">
    <property type="component" value="Unassembled WGS sequence"/>
</dbReference>
<name>A0A1D1V9X1_RAMVA</name>
<protein>
    <submittedName>
        <fullName evidence="1">Uncharacterized protein</fullName>
    </submittedName>
</protein>
<gene>
    <name evidence="1" type="primary">RvY_07942-1</name>
    <name evidence="1" type="synonym">RvY_07942.1</name>
    <name evidence="1" type="ORF">RvY_07942</name>
</gene>
<organism evidence="1 2">
    <name type="scientific">Ramazzottius varieornatus</name>
    <name type="common">Water bear</name>
    <name type="synonym">Tardigrade</name>
    <dbReference type="NCBI Taxonomy" id="947166"/>
    <lineage>
        <taxon>Eukaryota</taxon>
        <taxon>Metazoa</taxon>
        <taxon>Ecdysozoa</taxon>
        <taxon>Tardigrada</taxon>
        <taxon>Eutardigrada</taxon>
        <taxon>Parachela</taxon>
        <taxon>Hypsibioidea</taxon>
        <taxon>Ramazzottiidae</taxon>
        <taxon>Ramazzottius</taxon>
    </lineage>
</organism>
<accession>A0A1D1V9X1</accession>
<dbReference type="EMBL" id="BDGG01000003">
    <property type="protein sequence ID" value="GAU96507.1"/>
    <property type="molecule type" value="Genomic_DNA"/>
</dbReference>